<evidence type="ECO:0000313" key="3">
    <source>
        <dbReference type="Proteomes" id="UP000184423"/>
    </source>
</evidence>
<keyword evidence="1" id="KW-0472">Membrane</keyword>
<keyword evidence="3" id="KW-1185">Reference proteome</keyword>
<evidence type="ECO:0000313" key="2">
    <source>
        <dbReference type="EMBL" id="SHF24614.1"/>
    </source>
</evidence>
<protein>
    <submittedName>
        <fullName evidence="2">Uncharacterized protein</fullName>
    </submittedName>
</protein>
<dbReference type="EMBL" id="FQVG01000046">
    <property type="protein sequence ID" value="SHF24614.1"/>
    <property type="molecule type" value="Genomic_DNA"/>
</dbReference>
<keyword evidence="1" id="KW-0812">Transmembrane</keyword>
<feature type="transmembrane region" description="Helical" evidence="1">
    <location>
        <begin position="13"/>
        <end position="46"/>
    </location>
</feature>
<accession>A0A1M5A336</accession>
<sequence>MQIPLPPVMPKFMVFRFIAGIIIRLIGLWGYYILLIGLVTVVCLRFSYRAYKNGSYETVFLIVCFFLIIVGGIIALVNS</sequence>
<evidence type="ECO:0000256" key="1">
    <source>
        <dbReference type="SAM" id="Phobius"/>
    </source>
</evidence>
<proteinExistence type="predicted"/>
<reference evidence="3" key="1">
    <citation type="submission" date="2016-11" db="EMBL/GenBank/DDBJ databases">
        <authorList>
            <person name="Varghese N."/>
            <person name="Submissions S."/>
        </authorList>
    </citation>
    <scope>NUCLEOTIDE SEQUENCE [LARGE SCALE GENOMIC DNA]</scope>
    <source>
        <strain evidence="3">DSM 10124</strain>
    </source>
</reference>
<dbReference type="Proteomes" id="UP000184423">
    <property type="component" value="Unassembled WGS sequence"/>
</dbReference>
<dbReference type="RefSeq" id="WP_027308334.1">
    <property type="nucleotide sequence ID" value="NZ_FQVG01000046.1"/>
</dbReference>
<dbReference type="AlphaFoldDB" id="A0A1M5A336"/>
<gene>
    <name evidence="2" type="ORF">SAMN02746091_02082</name>
</gene>
<feature type="transmembrane region" description="Helical" evidence="1">
    <location>
        <begin position="58"/>
        <end position="77"/>
    </location>
</feature>
<keyword evidence="1" id="KW-1133">Transmembrane helix</keyword>
<organism evidence="2 3">
    <name type="scientific">Caloramator proteoclasticus DSM 10124</name>
    <dbReference type="NCBI Taxonomy" id="1121262"/>
    <lineage>
        <taxon>Bacteria</taxon>
        <taxon>Bacillati</taxon>
        <taxon>Bacillota</taxon>
        <taxon>Clostridia</taxon>
        <taxon>Eubacteriales</taxon>
        <taxon>Clostridiaceae</taxon>
        <taxon>Caloramator</taxon>
    </lineage>
</organism>
<name>A0A1M5A336_9CLOT</name>